<feature type="transmembrane region" description="Helical" evidence="1">
    <location>
        <begin position="367"/>
        <end position="385"/>
    </location>
</feature>
<keyword evidence="1" id="KW-0812">Transmembrane</keyword>
<comment type="caution">
    <text evidence="3">The sequence shown here is derived from an EMBL/GenBank/DDBJ whole genome shotgun (WGS) entry which is preliminary data.</text>
</comment>
<dbReference type="AlphaFoldDB" id="A0A9X1YJP8"/>
<dbReference type="NCBIfam" id="NF037970">
    <property type="entry name" value="vanZ_1"/>
    <property type="match status" value="1"/>
</dbReference>
<dbReference type="Pfam" id="PF04892">
    <property type="entry name" value="VanZ"/>
    <property type="match status" value="1"/>
</dbReference>
<dbReference type="EMBL" id="JAJLJH010000005">
    <property type="protein sequence ID" value="MCK9687759.1"/>
    <property type="molecule type" value="Genomic_DNA"/>
</dbReference>
<protein>
    <submittedName>
        <fullName evidence="3">VanZ family protein</fullName>
    </submittedName>
</protein>
<feature type="transmembrane region" description="Helical" evidence="1">
    <location>
        <begin position="137"/>
        <end position="156"/>
    </location>
</feature>
<evidence type="ECO:0000313" key="4">
    <source>
        <dbReference type="Proteomes" id="UP001139353"/>
    </source>
</evidence>
<sequence>MAPPPRAAARIPRLPAGAPARPRESSALTLAVVFTGLVIYASLYPFSGWFWPAGQPLSALLVLRWPRYHGGFDDWSNFVGYMPLGALVYASALRLGRRPVVAGLVGLVFPSVLSWAMEFTQHFLPGRYSSLMDWALNSLGAAAGLSLAVAIHSAGLGVRWSTLRENWFVPHSGATIALLVLWPVGFLYPSTIPFGQGVSWERVQEAAYDLLSDHPLAPWFGWFWASLGENTGTMSQAAEGFAVAIGLLGPCLLAFSITRRGWRRALLVPVAVAVGLAANTLSAALNFGPVHALGWVTSTVPIGLALGALLALACVFIGERPAAALGLVALCVNVALVAQAPSDPYYAESLQQWEQGRFIHFHGLAQWVGWLWPFAAGATLFGRLVRSDGAGLA</sequence>
<evidence type="ECO:0000313" key="3">
    <source>
        <dbReference type="EMBL" id="MCK9687759.1"/>
    </source>
</evidence>
<feature type="transmembrane region" description="Helical" evidence="1">
    <location>
        <begin position="27"/>
        <end position="51"/>
    </location>
</feature>
<feature type="transmembrane region" description="Helical" evidence="1">
    <location>
        <begin position="240"/>
        <end position="258"/>
    </location>
</feature>
<dbReference type="InterPro" id="IPR006976">
    <property type="entry name" value="VanZ-like"/>
</dbReference>
<feature type="transmembrane region" description="Helical" evidence="1">
    <location>
        <begin position="168"/>
        <end position="188"/>
    </location>
</feature>
<name>A0A9X1YJP8_9BURK</name>
<feature type="transmembrane region" description="Helical" evidence="1">
    <location>
        <begin position="75"/>
        <end position="93"/>
    </location>
</feature>
<accession>A0A9X1YJP8</accession>
<evidence type="ECO:0000256" key="1">
    <source>
        <dbReference type="SAM" id="Phobius"/>
    </source>
</evidence>
<organism evidence="3 4">
    <name type="scientific">Scleromatobacter humisilvae</name>
    <dbReference type="NCBI Taxonomy" id="2897159"/>
    <lineage>
        <taxon>Bacteria</taxon>
        <taxon>Pseudomonadati</taxon>
        <taxon>Pseudomonadota</taxon>
        <taxon>Betaproteobacteria</taxon>
        <taxon>Burkholderiales</taxon>
        <taxon>Sphaerotilaceae</taxon>
        <taxon>Scleromatobacter</taxon>
    </lineage>
</organism>
<keyword evidence="1" id="KW-1133">Transmembrane helix</keyword>
<feature type="transmembrane region" description="Helical" evidence="1">
    <location>
        <begin position="293"/>
        <end position="315"/>
    </location>
</feature>
<feature type="transmembrane region" description="Helical" evidence="1">
    <location>
        <begin position="100"/>
        <end position="117"/>
    </location>
</feature>
<keyword evidence="4" id="KW-1185">Reference proteome</keyword>
<dbReference type="RefSeq" id="WP_275683795.1">
    <property type="nucleotide sequence ID" value="NZ_JAJLJH010000005.1"/>
</dbReference>
<feature type="domain" description="VanZ-like" evidence="2">
    <location>
        <begin position="65"/>
        <end position="150"/>
    </location>
</feature>
<feature type="transmembrane region" description="Helical" evidence="1">
    <location>
        <begin position="322"/>
        <end position="340"/>
    </location>
</feature>
<proteinExistence type="predicted"/>
<feature type="transmembrane region" description="Helical" evidence="1">
    <location>
        <begin position="265"/>
        <end position="287"/>
    </location>
</feature>
<evidence type="ECO:0000259" key="2">
    <source>
        <dbReference type="Pfam" id="PF04892"/>
    </source>
</evidence>
<reference evidence="3" key="1">
    <citation type="submission" date="2021-11" db="EMBL/GenBank/DDBJ databases">
        <title>BS-T2-15 a new species belonging to the Comamonadaceae family isolated from the soil of a French oak forest.</title>
        <authorList>
            <person name="Mieszkin S."/>
            <person name="Alain K."/>
        </authorList>
    </citation>
    <scope>NUCLEOTIDE SEQUENCE</scope>
    <source>
        <strain evidence="3">BS-T2-15</strain>
    </source>
</reference>
<keyword evidence="1" id="KW-0472">Membrane</keyword>
<gene>
    <name evidence="3" type="ORF">LPC04_18815</name>
</gene>
<dbReference type="Proteomes" id="UP001139353">
    <property type="component" value="Unassembled WGS sequence"/>
</dbReference>